<comment type="similarity">
    <text evidence="1 13 14">Belongs to the ATPase B chain family.</text>
</comment>
<evidence type="ECO:0000256" key="4">
    <source>
        <dbReference type="ARBA" id="ARBA00022547"/>
    </source>
</evidence>
<name>A0A160F5Z0_9BACL</name>
<dbReference type="PATRIC" id="fig|294699.3.peg.352"/>
<evidence type="ECO:0000256" key="6">
    <source>
        <dbReference type="ARBA" id="ARBA00022781"/>
    </source>
</evidence>
<evidence type="ECO:0000256" key="14">
    <source>
        <dbReference type="RuleBase" id="RU003848"/>
    </source>
</evidence>
<dbReference type="InterPro" id="IPR028987">
    <property type="entry name" value="ATP_synth_B-like_membr_sf"/>
</dbReference>
<keyword evidence="8 13" id="KW-0406">Ion transport</keyword>
<dbReference type="Gene3D" id="1.20.5.620">
    <property type="entry name" value="F1F0 ATP synthase subunit B, membrane domain"/>
    <property type="match status" value="1"/>
</dbReference>
<dbReference type="GO" id="GO:0016787">
    <property type="term" value="F:hydrolase activity"/>
    <property type="evidence" value="ECO:0007669"/>
    <property type="project" value="UniProtKB-KW"/>
</dbReference>
<dbReference type="SUPFAM" id="SSF81573">
    <property type="entry name" value="F1F0 ATP synthase subunit B, membrane domain"/>
    <property type="match status" value="1"/>
</dbReference>
<accession>A0A160F5Z0</accession>
<dbReference type="Pfam" id="PF00430">
    <property type="entry name" value="ATP-synt_B"/>
    <property type="match status" value="1"/>
</dbReference>
<evidence type="ECO:0000256" key="1">
    <source>
        <dbReference type="ARBA" id="ARBA00005513"/>
    </source>
</evidence>
<evidence type="ECO:0000313" key="16">
    <source>
        <dbReference type="EMBL" id="ANB61968.1"/>
    </source>
</evidence>
<keyword evidence="16" id="KW-0378">Hydrolase</keyword>
<dbReference type="Proteomes" id="UP000076865">
    <property type="component" value="Chromosome"/>
</dbReference>
<keyword evidence="9 13" id="KW-0472">Membrane</keyword>
<keyword evidence="3 13" id="KW-1003">Cell membrane</keyword>
<evidence type="ECO:0000256" key="12">
    <source>
        <dbReference type="ARBA" id="ARBA00037847"/>
    </source>
</evidence>
<evidence type="ECO:0000256" key="11">
    <source>
        <dbReference type="ARBA" id="ARBA00025198"/>
    </source>
</evidence>
<dbReference type="HAMAP" id="MF_01398">
    <property type="entry name" value="ATP_synth_b_bprime"/>
    <property type="match status" value="1"/>
</dbReference>
<dbReference type="NCBIfam" id="NF009987">
    <property type="entry name" value="PRK13453.1"/>
    <property type="match status" value="1"/>
</dbReference>
<keyword evidence="4 13" id="KW-0138">CF(0)</keyword>
<evidence type="ECO:0000256" key="9">
    <source>
        <dbReference type="ARBA" id="ARBA00023136"/>
    </source>
</evidence>
<evidence type="ECO:0000256" key="2">
    <source>
        <dbReference type="ARBA" id="ARBA00022448"/>
    </source>
</evidence>
<dbReference type="NCBIfam" id="TIGR01144">
    <property type="entry name" value="ATP_synt_b"/>
    <property type="match status" value="1"/>
</dbReference>
<organism evidence="16 17">
    <name type="scientific">Anoxybacteroides amylolyticum</name>
    <dbReference type="NCBI Taxonomy" id="294699"/>
    <lineage>
        <taxon>Bacteria</taxon>
        <taxon>Bacillati</taxon>
        <taxon>Bacillota</taxon>
        <taxon>Bacilli</taxon>
        <taxon>Bacillales</taxon>
        <taxon>Anoxybacillaceae</taxon>
        <taxon>Anoxybacteroides</taxon>
    </lineage>
</organism>
<keyword evidence="17" id="KW-1185">Reference proteome</keyword>
<comment type="subcellular location">
    <subcellularLocation>
        <location evidence="13">Cell membrane</location>
        <topology evidence="13">Single-pass membrane protein</topology>
    </subcellularLocation>
    <subcellularLocation>
        <location evidence="12">Endomembrane system</location>
        <topology evidence="12">Single-pass membrane protein</topology>
    </subcellularLocation>
</comment>
<dbReference type="GO" id="GO:0046933">
    <property type="term" value="F:proton-transporting ATP synthase activity, rotational mechanism"/>
    <property type="evidence" value="ECO:0007669"/>
    <property type="project" value="UniProtKB-UniRule"/>
</dbReference>
<evidence type="ECO:0000256" key="15">
    <source>
        <dbReference type="SAM" id="Coils"/>
    </source>
</evidence>
<gene>
    <name evidence="13 16" type="primary">atpF</name>
    <name evidence="16" type="ORF">GFC30_369</name>
</gene>
<keyword evidence="6 13" id="KW-0375">Hydrogen ion transport</keyword>
<evidence type="ECO:0000256" key="3">
    <source>
        <dbReference type="ARBA" id="ARBA00022475"/>
    </source>
</evidence>
<dbReference type="GO" id="GO:0046961">
    <property type="term" value="F:proton-transporting ATPase activity, rotational mechanism"/>
    <property type="evidence" value="ECO:0007669"/>
    <property type="project" value="TreeGrafter"/>
</dbReference>
<evidence type="ECO:0000256" key="8">
    <source>
        <dbReference type="ARBA" id="ARBA00023065"/>
    </source>
</evidence>
<dbReference type="GO" id="GO:0005886">
    <property type="term" value="C:plasma membrane"/>
    <property type="evidence" value="ECO:0007669"/>
    <property type="project" value="UniProtKB-SubCell"/>
</dbReference>
<feature type="coiled-coil region" evidence="15">
    <location>
        <begin position="54"/>
        <end position="143"/>
    </location>
</feature>
<dbReference type="GO" id="GO:0012505">
    <property type="term" value="C:endomembrane system"/>
    <property type="evidence" value="ECO:0007669"/>
    <property type="project" value="UniProtKB-SubCell"/>
</dbReference>
<keyword evidence="15" id="KW-0175">Coiled coil</keyword>
<dbReference type="InterPro" id="IPR005864">
    <property type="entry name" value="ATP_synth_F0_bsu_bac"/>
</dbReference>
<reference evidence="16 17" key="1">
    <citation type="journal article" date="2006" name="Syst. Appl. Microbiol.">
        <title>Anoxybacillus amylolyticus sp. nov., a thermophilic amylase producing bacterium isolated from Mount Rittmann (Antarctica).</title>
        <authorList>
            <person name="Poli A."/>
            <person name="Esposito E."/>
            <person name="Lama L."/>
            <person name="Orlando P."/>
            <person name="Nicolaus G."/>
            <person name="de Appolonia F."/>
            <person name="Gambacorta A."/>
            <person name="Nicolaus B."/>
        </authorList>
    </citation>
    <scope>NUCLEOTIDE SEQUENCE [LARGE SCALE GENOMIC DNA]</scope>
    <source>
        <strain evidence="16 17">DSM 15939</strain>
    </source>
</reference>
<dbReference type="CDD" id="cd06503">
    <property type="entry name" value="ATP-synt_Fo_b"/>
    <property type="match status" value="1"/>
</dbReference>
<keyword evidence="2 13" id="KW-0813">Transport</keyword>
<dbReference type="EMBL" id="CP015438">
    <property type="protein sequence ID" value="ANB61968.1"/>
    <property type="molecule type" value="Genomic_DNA"/>
</dbReference>
<dbReference type="AlphaFoldDB" id="A0A160F5Z0"/>
<proteinExistence type="inferred from homology"/>
<keyword evidence="5 13" id="KW-0812">Transmembrane</keyword>
<keyword evidence="7 13" id="KW-1133">Transmembrane helix</keyword>
<dbReference type="PANTHER" id="PTHR33445">
    <property type="entry name" value="ATP SYNTHASE SUBUNIT B', CHLOROPLASTIC"/>
    <property type="match status" value="1"/>
</dbReference>
<sequence>MLISMNTFLLGAAEHHTGINSGDIIFQLLMFVILLALLRKYAFGPLMGIMKQREEHIANEIEQAEKHHQEAKKLAEEQRALLKQARQEAQALMENARKLGEEQKEQIVAAARAEAERLKETAKKEIEREKEQAVAALREQVASLSVLIASKVIEKELTEQDQAKLINEYIQEVGEGR</sequence>
<evidence type="ECO:0000313" key="17">
    <source>
        <dbReference type="Proteomes" id="UP000076865"/>
    </source>
</evidence>
<evidence type="ECO:0000256" key="5">
    <source>
        <dbReference type="ARBA" id="ARBA00022692"/>
    </source>
</evidence>
<comment type="subunit">
    <text evidence="13">F-type ATPases have 2 components, F(1) - the catalytic core - and F(0) - the membrane proton channel. F(1) has five subunits: alpha(3), beta(3), gamma(1), delta(1), epsilon(1). F(0) has three main subunits: a(1), b(2) and c(10-14). The alpha and beta chains form an alternating ring which encloses part of the gamma chain. F(1) is attached to F(0) by a central stalk formed by the gamma and epsilon chains, while a peripheral stalk is formed by the delta and b chains.</text>
</comment>
<keyword evidence="10 13" id="KW-0066">ATP synthesis</keyword>
<dbReference type="PANTHER" id="PTHR33445:SF1">
    <property type="entry name" value="ATP SYNTHASE SUBUNIT B"/>
    <property type="match status" value="1"/>
</dbReference>
<comment type="function">
    <text evidence="11 13">F(1)F(0) ATP synthase produces ATP from ADP in the presence of a proton or sodium gradient. F-type ATPases consist of two structural domains, F(1) containing the extramembraneous catalytic core and F(0) containing the membrane proton channel, linked together by a central stalk and a peripheral stalk. During catalysis, ATP synthesis in the catalytic domain of F(1) is coupled via a rotary mechanism of the central stalk subunits to proton translocation.</text>
</comment>
<protein>
    <recommendedName>
        <fullName evidence="13">ATP synthase subunit b</fullName>
    </recommendedName>
    <alternativeName>
        <fullName evidence="13">ATP synthase F(0) sector subunit b</fullName>
    </alternativeName>
    <alternativeName>
        <fullName evidence="13">ATPase subunit I</fullName>
    </alternativeName>
    <alternativeName>
        <fullName evidence="13">F-type ATPase subunit b</fullName>
        <shortName evidence="13">F-ATPase subunit b</shortName>
    </alternativeName>
</protein>
<dbReference type="GO" id="GO:0045259">
    <property type="term" value="C:proton-transporting ATP synthase complex"/>
    <property type="evidence" value="ECO:0007669"/>
    <property type="project" value="UniProtKB-KW"/>
</dbReference>
<dbReference type="InterPro" id="IPR050059">
    <property type="entry name" value="ATP_synthase_B_chain"/>
</dbReference>
<comment type="function">
    <text evidence="13">Component of the F(0) channel, it forms part of the peripheral stalk, linking F(1) to F(0).</text>
</comment>
<dbReference type="KEGG" id="aamy:GFC30_369"/>
<feature type="transmembrane region" description="Helical" evidence="13">
    <location>
        <begin position="24"/>
        <end position="43"/>
    </location>
</feature>
<dbReference type="InterPro" id="IPR002146">
    <property type="entry name" value="ATP_synth_b/b'su_bac/chlpt"/>
</dbReference>
<evidence type="ECO:0000256" key="7">
    <source>
        <dbReference type="ARBA" id="ARBA00022989"/>
    </source>
</evidence>
<evidence type="ECO:0000256" key="13">
    <source>
        <dbReference type="HAMAP-Rule" id="MF_01398"/>
    </source>
</evidence>
<evidence type="ECO:0000256" key="10">
    <source>
        <dbReference type="ARBA" id="ARBA00023310"/>
    </source>
</evidence>